<evidence type="ECO:0000313" key="2">
    <source>
        <dbReference type="EMBL" id="EKU47417.1"/>
    </source>
</evidence>
<evidence type="ECO:0000259" key="1">
    <source>
        <dbReference type="Pfam" id="PF01248"/>
    </source>
</evidence>
<dbReference type="STRING" id="1229783.C273_07582"/>
<gene>
    <name evidence="2" type="ORF">C273_07582</name>
</gene>
<comment type="caution">
    <text evidence="2">The sequence shown here is derived from an EMBL/GenBank/DDBJ whole genome shotgun (WGS) entry which is preliminary data.</text>
</comment>
<dbReference type="SUPFAM" id="SSF55315">
    <property type="entry name" value="L30e-like"/>
    <property type="match status" value="1"/>
</dbReference>
<dbReference type="InterPro" id="IPR004038">
    <property type="entry name" value="Ribosomal_eL8/eL30/eS12/Gad45"/>
</dbReference>
<organism evidence="2 3">
    <name type="scientific">Staphylococcus massiliensis S46</name>
    <dbReference type="NCBI Taxonomy" id="1229783"/>
    <lineage>
        <taxon>Bacteria</taxon>
        <taxon>Bacillati</taxon>
        <taxon>Bacillota</taxon>
        <taxon>Bacilli</taxon>
        <taxon>Bacillales</taxon>
        <taxon>Staphylococcaceae</taxon>
        <taxon>Staphylococcus</taxon>
    </lineage>
</organism>
<dbReference type="eggNOG" id="COG1358">
    <property type="taxonomic scope" value="Bacteria"/>
</dbReference>
<proteinExistence type="predicted"/>
<dbReference type="Pfam" id="PF01248">
    <property type="entry name" value="Ribosomal_L7Ae"/>
    <property type="match status" value="1"/>
</dbReference>
<keyword evidence="2" id="KW-0687">Ribonucleoprotein</keyword>
<dbReference type="NCBIfam" id="NF010123">
    <property type="entry name" value="PRK13600.1"/>
    <property type="match status" value="1"/>
</dbReference>
<sequence length="84" mass="9282">MSNEKVTRFNNKQHVVGLKETMKALERDQVTSLIIAKDVNVHLLSFVLSIAIQQNIPISYSESKQTLGNEAGINVSAIVVAFLK</sequence>
<protein>
    <submittedName>
        <fullName evidence="2">Ribosomal protein L7Ae</fullName>
    </submittedName>
</protein>
<dbReference type="GO" id="GO:0005840">
    <property type="term" value="C:ribosome"/>
    <property type="evidence" value="ECO:0007669"/>
    <property type="project" value="UniProtKB-KW"/>
</dbReference>
<keyword evidence="2" id="KW-0689">Ribosomal protein</keyword>
<name>K9AY02_9STAP</name>
<dbReference type="OrthoDB" id="2418492at2"/>
<dbReference type="RefSeq" id="WP_009383847.1">
    <property type="nucleotide sequence ID" value="NZ_AMSQ01000011.1"/>
</dbReference>
<dbReference type="Proteomes" id="UP000009885">
    <property type="component" value="Unassembled WGS sequence"/>
</dbReference>
<evidence type="ECO:0000313" key="3">
    <source>
        <dbReference type="Proteomes" id="UP000009885"/>
    </source>
</evidence>
<dbReference type="AlphaFoldDB" id="K9AY02"/>
<dbReference type="InterPro" id="IPR029064">
    <property type="entry name" value="Ribosomal_eL30-like_sf"/>
</dbReference>
<dbReference type="PATRIC" id="fig|1229783.3.peg.1529"/>
<reference evidence="2 3" key="1">
    <citation type="journal article" date="2013" name="Genome Announc.">
        <title>Genome Sequence of Staphylococcus massiliensis Strain S46, Isolated from the Surface of Healthy Human Skin.</title>
        <authorList>
            <person name="Srivastav R."/>
            <person name="Singh A."/>
            <person name="Jangir P.K."/>
            <person name="Kumari C."/>
            <person name="Muduli S."/>
            <person name="Sharma R."/>
        </authorList>
    </citation>
    <scope>NUCLEOTIDE SEQUENCE [LARGE SCALE GENOMIC DNA]</scope>
    <source>
        <strain evidence="2 3">S46</strain>
    </source>
</reference>
<accession>K9AY02</accession>
<dbReference type="Gene3D" id="3.30.1330.30">
    <property type="match status" value="1"/>
</dbReference>
<dbReference type="EMBL" id="AMSQ01000011">
    <property type="protein sequence ID" value="EKU47417.1"/>
    <property type="molecule type" value="Genomic_DNA"/>
</dbReference>
<keyword evidence="3" id="KW-1185">Reference proteome</keyword>
<feature type="domain" description="Ribosomal protein eL8/eL30/eS12/Gadd45" evidence="1">
    <location>
        <begin position="11"/>
        <end position="82"/>
    </location>
</feature>